<evidence type="ECO:0000313" key="4">
    <source>
        <dbReference type="EMBL" id="MFA0569953.1"/>
    </source>
</evidence>
<keyword evidence="4" id="KW-0282">Flagellum</keyword>
<evidence type="ECO:0000256" key="2">
    <source>
        <dbReference type="SAM" id="MobiDB-lite"/>
    </source>
</evidence>
<dbReference type="Gene3D" id="3.30.750.140">
    <property type="match status" value="1"/>
</dbReference>
<proteinExistence type="predicted"/>
<name>A0ABV4NF18_9VIBR</name>
<protein>
    <submittedName>
        <fullName evidence="4">Flagellar hook-length control protein FliK</fullName>
    </submittedName>
</protein>
<feature type="domain" description="Flagellar hook-length control protein-like C-terminal" evidence="3">
    <location>
        <begin position="681"/>
        <end position="764"/>
    </location>
</feature>
<evidence type="ECO:0000313" key="5">
    <source>
        <dbReference type="Proteomes" id="UP001570417"/>
    </source>
</evidence>
<evidence type="ECO:0000259" key="3">
    <source>
        <dbReference type="Pfam" id="PF02120"/>
    </source>
</evidence>
<keyword evidence="4" id="KW-0969">Cilium</keyword>
<evidence type="ECO:0000256" key="1">
    <source>
        <dbReference type="SAM" id="Coils"/>
    </source>
</evidence>
<dbReference type="PANTHER" id="PTHR37533">
    <property type="entry name" value="FLAGELLAR HOOK-LENGTH CONTROL PROTEIN"/>
    <property type="match status" value="1"/>
</dbReference>
<dbReference type="CDD" id="cd17470">
    <property type="entry name" value="T3SS_Flik_C"/>
    <property type="match status" value="1"/>
</dbReference>
<dbReference type="EMBL" id="JBFRUW010000062">
    <property type="protein sequence ID" value="MFA0569953.1"/>
    <property type="molecule type" value="Genomic_DNA"/>
</dbReference>
<feature type="compositionally biased region" description="Basic and acidic residues" evidence="2">
    <location>
        <begin position="39"/>
        <end position="86"/>
    </location>
</feature>
<gene>
    <name evidence="4" type="ORF">AB4566_16895</name>
</gene>
<feature type="compositionally biased region" description="Low complexity" evidence="2">
    <location>
        <begin position="1"/>
        <end position="20"/>
    </location>
</feature>
<keyword evidence="5" id="KW-1185">Reference proteome</keyword>
<feature type="compositionally biased region" description="Basic and acidic residues" evidence="2">
    <location>
        <begin position="122"/>
        <end position="134"/>
    </location>
</feature>
<dbReference type="InterPro" id="IPR038610">
    <property type="entry name" value="FliK-like_C_sf"/>
</dbReference>
<dbReference type="Pfam" id="PF02120">
    <property type="entry name" value="Flg_hook"/>
    <property type="match status" value="1"/>
</dbReference>
<dbReference type="PANTHER" id="PTHR37533:SF2">
    <property type="entry name" value="FLAGELLAR HOOK-LENGTH CONTROL PROTEIN"/>
    <property type="match status" value="1"/>
</dbReference>
<accession>A0ABV4NF18</accession>
<feature type="compositionally biased region" description="Polar residues" evidence="2">
    <location>
        <begin position="87"/>
        <end position="110"/>
    </location>
</feature>
<comment type="caution">
    <text evidence="4">The sequence shown here is derived from an EMBL/GenBank/DDBJ whole genome shotgun (WGS) entry which is preliminary data.</text>
</comment>
<dbReference type="InterPro" id="IPR021136">
    <property type="entry name" value="Flagellar_hook_control-like_C"/>
</dbReference>
<keyword evidence="4" id="KW-0966">Cell projection</keyword>
<feature type="region of interest" description="Disordered" evidence="2">
    <location>
        <begin position="244"/>
        <end position="263"/>
    </location>
</feature>
<feature type="region of interest" description="Disordered" evidence="2">
    <location>
        <begin position="750"/>
        <end position="796"/>
    </location>
</feature>
<dbReference type="InterPro" id="IPR052563">
    <property type="entry name" value="FliK"/>
</dbReference>
<feature type="compositionally biased region" description="Basic and acidic residues" evidence="2">
    <location>
        <begin position="152"/>
        <end position="189"/>
    </location>
</feature>
<organism evidence="4 5">
    <name type="scientific">Vibrio gallaecicus</name>
    <dbReference type="NCBI Taxonomy" id="552386"/>
    <lineage>
        <taxon>Bacteria</taxon>
        <taxon>Pseudomonadati</taxon>
        <taxon>Pseudomonadota</taxon>
        <taxon>Gammaproteobacteria</taxon>
        <taxon>Vibrionales</taxon>
        <taxon>Vibrionaceae</taxon>
        <taxon>Vibrio</taxon>
    </lineage>
</organism>
<keyword evidence="1" id="KW-0175">Coiled coil</keyword>
<feature type="compositionally biased region" description="Low complexity" evidence="2">
    <location>
        <begin position="753"/>
        <end position="779"/>
    </location>
</feature>
<dbReference type="Proteomes" id="UP001570417">
    <property type="component" value="Unassembled WGS sequence"/>
</dbReference>
<reference evidence="4 5" key="1">
    <citation type="journal article" date="2024" name="ISME J.">
        <title>Tailless and filamentous prophages are predominant in marine Vibrio.</title>
        <authorList>
            <person name="Steensen K."/>
            <person name="Seneca J."/>
            <person name="Bartlau N."/>
            <person name="Yu X.A."/>
            <person name="Hussain F.A."/>
            <person name="Polz M.F."/>
        </authorList>
    </citation>
    <scope>NUCLEOTIDE SEQUENCE [LARGE SCALE GENOMIC DNA]</scope>
    <source>
        <strain evidence="4 5">10N.222.51.A1</strain>
    </source>
</reference>
<feature type="coiled-coil region" evidence="1">
    <location>
        <begin position="410"/>
        <end position="479"/>
    </location>
</feature>
<dbReference type="RefSeq" id="WP_372267281.1">
    <property type="nucleotide sequence ID" value="NZ_JBFRUW010000062.1"/>
</dbReference>
<feature type="region of interest" description="Disordered" evidence="2">
    <location>
        <begin position="1"/>
        <end position="208"/>
    </location>
</feature>
<feature type="compositionally biased region" description="Polar residues" evidence="2">
    <location>
        <begin position="139"/>
        <end position="151"/>
    </location>
</feature>
<sequence length="811" mass="84771">MNISLPSSSTSHKTSSLLESNAADIKTEESGSSKGFFETLKEAFSSKETSSKSDVESVKKQSENKVSEGSDDSSEKVALDASKGKQSEQTSSEPEGVGSSKNKGEQQLTSDESEETLLKQAKNNDESELGKGDVKSQAALDSSNQQVTSDNKALKTSEIPKGEVDESLVGKDSKVVSDSKGESDSKTKSDQGSVAPLSKYTTQGQGESIKAETAVKASAAMNEGNKLLGQLDEANKTLQPQANGKALPQVSSEGGGVSAPTTPLGKLDAQVMLNPQAMTNSQVISSSSAGGAAFAAGTGGVPLSTIPSTNSDQILVKSEEQLAVEANEKAIMKLTQGAPVSSLSDQQVQQLLNQGVTIQQLEASLQNEKVNAELNQTSNLSSSAALTANIMQSGRTPELSESDAQLVIEVEQHTQAINQLNAQISMAEAVVNELQVKQASGTELVAEEQVLLEKATQDLQVLNEQLVTVTAQAKQLYTEAYQKGILSQESYYQVVGSLNNDSAAVTAESELPTNAIAWGSSATDVKVTAENKASSENSIATKTAQTGVAASVQQALAQNASAADKAMAAPSASVASTSLDNTAAFAQTTPFSAVPDAALSAAKSSPSEAVLKAGISGAALAGLSKTTQKDDGKEGTLAQQIAAASGQQGMPSTAPTRAEIQAAQQAPLQLTKELANEQVAEKVQMMMSKNLKNLDIRLDPPELGRMQIRMTMNNDIANVHFTVANQQARDIIEQTLPRLREMLAQQGLQLAESSVQQQSSGQGQDRYNSGGNDQQSGGNRTNDGQGGENLESDVNLELNVASKRDGISYYA</sequence>